<dbReference type="AlphaFoldDB" id="A0A2K0WQW1"/>
<evidence type="ECO:0000313" key="3">
    <source>
        <dbReference type="Proteomes" id="UP000236664"/>
    </source>
</evidence>
<dbReference type="EMBL" id="MTQA01000039">
    <property type="protein sequence ID" value="PNP84671.1"/>
    <property type="molecule type" value="Genomic_DNA"/>
</dbReference>
<reference evidence="2 3" key="1">
    <citation type="submission" date="2017-06" db="EMBL/GenBank/DDBJ databases">
        <title>Genome of Fusarium nygamai isolate CS10214.</title>
        <authorList>
            <person name="Gardiner D.M."/>
            <person name="Obanor F."/>
            <person name="Kazan K."/>
        </authorList>
    </citation>
    <scope>NUCLEOTIDE SEQUENCE [LARGE SCALE GENOMIC DNA]</scope>
    <source>
        <strain evidence="2 3">CS10214</strain>
    </source>
</reference>
<accession>A0A2K0WQW1</accession>
<name>A0A2K0WQW1_GIBNY</name>
<organism evidence="2 3">
    <name type="scientific">Gibberella nygamai</name>
    <name type="common">Bean root rot disease fungus</name>
    <name type="synonym">Fusarium nygamai</name>
    <dbReference type="NCBI Taxonomy" id="42673"/>
    <lineage>
        <taxon>Eukaryota</taxon>
        <taxon>Fungi</taxon>
        <taxon>Dikarya</taxon>
        <taxon>Ascomycota</taxon>
        <taxon>Pezizomycotina</taxon>
        <taxon>Sordariomycetes</taxon>
        <taxon>Hypocreomycetidae</taxon>
        <taxon>Hypocreales</taxon>
        <taxon>Nectriaceae</taxon>
        <taxon>Fusarium</taxon>
        <taxon>Fusarium fujikuroi species complex</taxon>
    </lineage>
</organism>
<dbReference type="Proteomes" id="UP000236664">
    <property type="component" value="Unassembled WGS sequence"/>
</dbReference>
<feature type="compositionally biased region" description="Basic and acidic residues" evidence="1">
    <location>
        <begin position="136"/>
        <end position="154"/>
    </location>
</feature>
<feature type="compositionally biased region" description="Basic and acidic residues" evidence="1">
    <location>
        <begin position="107"/>
        <end position="118"/>
    </location>
</feature>
<protein>
    <submittedName>
        <fullName evidence="2">Uncharacterized protein</fullName>
    </submittedName>
</protein>
<proteinExistence type="predicted"/>
<sequence>MAHHIKEEPDGHPLPVLGTRLGDFEADSDYLISRPGGRFLSSPTDLSLFEKLDLADNLRKWVKTEHPELNRGVPPEAINISANDRAKFFNTLYQGWSNAADVEDMLSKPRDRDKDDTRILIGRWPQDLPASKNKRKREEDGESPTKRRKRDEVRRQHQPVYFGVGISSGKGEDKVSFDIKDDSNQIAAAQYVEWSTDTDGDIEDLKRRALARWERSEWARIREFNQKRILISSRK</sequence>
<dbReference type="OrthoDB" id="5106484at2759"/>
<feature type="region of interest" description="Disordered" evidence="1">
    <location>
        <begin position="107"/>
        <end position="154"/>
    </location>
</feature>
<keyword evidence="3" id="KW-1185">Reference proteome</keyword>
<comment type="caution">
    <text evidence="2">The sequence shown here is derived from an EMBL/GenBank/DDBJ whole genome shotgun (WGS) entry which is preliminary data.</text>
</comment>
<gene>
    <name evidence="2" type="ORF">FNYG_02300</name>
</gene>
<evidence type="ECO:0000313" key="2">
    <source>
        <dbReference type="EMBL" id="PNP84671.1"/>
    </source>
</evidence>
<evidence type="ECO:0000256" key="1">
    <source>
        <dbReference type="SAM" id="MobiDB-lite"/>
    </source>
</evidence>